<dbReference type="RefSeq" id="XP_046064990.1">
    <property type="nucleotide sequence ID" value="XM_046207570.1"/>
</dbReference>
<reference evidence="1" key="2">
    <citation type="submission" date="2021-01" db="EMBL/GenBank/DDBJ databases">
        <authorList>
            <person name="Schikora-Tamarit M.A."/>
        </authorList>
    </citation>
    <scope>NUCLEOTIDE SEQUENCE</scope>
    <source>
        <strain evidence="1">CBS6075</strain>
    </source>
</reference>
<sequence length="300" mass="34405">MSFVELFLVVDFCSDSTVQFACDGFVAVVKVSDHAPQSIQHHLDGGLDLEFPGHLVNFLDKHVSLDKVFESQTRAVLEPRVIANLEQQFVEFDPWPVARLHHVQERFDDESVIPTPTLFHLVEVDRRKDLVQLIKVKVHVVRITAVMGYPLRLDVSNGELVAVDLCDQRRKTGRSVLEQLVECVEPWNQEQCHHHKEDLVDVTVNRGSWHVERNRGQHKSSGENNQLRDVPSILDEESWTHGIECQPGVARQTRRRQERETVPEVVFSSRCWVELDQQTNNMDHVESADDVGVNSVFLDN</sequence>
<dbReference type="EMBL" id="JAEUBE010000042">
    <property type="protein sequence ID" value="KAH3671875.1"/>
    <property type="molecule type" value="Genomic_DNA"/>
</dbReference>
<comment type="caution">
    <text evidence="1">The sequence shown here is derived from an EMBL/GenBank/DDBJ whole genome shotgun (WGS) entry which is preliminary data.</text>
</comment>
<dbReference type="GeneID" id="70232029"/>
<proteinExistence type="predicted"/>
<protein>
    <submittedName>
        <fullName evidence="1">Uncharacterized protein</fullName>
    </submittedName>
</protein>
<reference evidence="1" key="1">
    <citation type="journal article" date="2021" name="Open Biol.">
        <title>Shared evolutionary footprints suggest mitochondrial oxidative damage underlies multiple complex I losses in fungi.</title>
        <authorList>
            <person name="Schikora-Tamarit M.A."/>
            <person name="Marcet-Houben M."/>
            <person name="Nosek J."/>
            <person name="Gabaldon T."/>
        </authorList>
    </citation>
    <scope>NUCLEOTIDE SEQUENCE</scope>
    <source>
        <strain evidence="1">CBS6075</strain>
    </source>
</reference>
<evidence type="ECO:0000313" key="1">
    <source>
        <dbReference type="EMBL" id="KAH3671875.1"/>
    </source>
</evidence>
<organism evidence="1 2">
    <name type="scientific">Ogataea philodendri</name>
    <dbReference type="NCBI Taxonomy" id="1378263"/>
    <lineage>
        <taxon>Eukaryota</taxon>
        <taxon>Fungi</taxon>
        <taxon>Dikarya</taxon>
        <taxon>Ascomycota</taxon>
        <taxon>Saccharomycotina</taxon>
        <taxon>Pichiomycetes</taxon>
        <taxon>Pichiales</taxon>
        <taxon>Pichiaceae</taxon>
        <taxon>Ogataea</taxon>
    </lineage>
</organism>
<keyword evidence="2" id="KW-1185">Reference proteome</keyword>
<dbReference type="Proteomes" id="UP000769157">
    <property type="component" value="Unassembled WGS sequence"/>
</dbReference>
<evidence type="ECO:0000313" key="2">
    <source>
        <dbReference type="Proteomes" id="UP000769157"/>
    </source>
</evidence>
<name>A0A9P8PI02_9ASCO</name>
<accession>A0A9P8PI02</accession>
<gene>
    <name evidence="1" type="ORF">OGAPHI_000061</name>
</gene>
<dbReference type="AlphaFoldDB" id="A0A9P8PI02"/>